<evidence type="ECO:0000256" key="3">
    <source>
        <dbReference type="ARBA" id="ARBA00022741"/>
    </source>
</evidence>
<evidence type="ECO:0000256" key="1">
    <source>
        <dbReference type="ARBA" id="ARBA00005417"/>
    </source>
</evidence>
<evidence type="ECO:0000259" key="5">
    <source>
        <dbReference type="PROSITE" id="PS50893"/>
    </source>
</evidence>
<dbReference type="PROSITE" id="PS50893">
    <property type="entry name" value="ABC_TRANSPORTER_2"/>
    <property type="match status" value="1"/>
</dbReference>
<dbReference type="SUPFAM" id="SSF52540">
    <property type="entry name" value="P-loop containing nucleoside triphosphate hydrolases"/>
    <property type="match status" value="1"/>
</dbReference>
<dbReference type="GeneID" id="5144225"/>
<dbReference type="InterPro" id="IPR003593">
    <property type="entry name" value="AAA+_ATPase"/>
</dbReference>
<evidence type="ECO:0000313" key="7">
    <source>
        <dbReference type="Proteomes" id="UP000000663"/>
    </source>
</evidence>
<dbReference type="PROSITE" id="PS00211">
    <property type="entry name" value="ABC_TRANSPORTER_1"/>
    <property type="match status" value="1"/>
</dbReference>
<dbReference type="EMBL" id="AM114193">
    <property type="protein sequence ID" value="CAJ36680.1"/>
    <property type="molecule type" value="Genomic_DNA"/>
</dbReference>
<dbReference type="CDD" id="cd03230">
    <property type="entry name" value="ABC_DR_subfamily_A"/>
    <property type="match status" value="1"/>
</dbReference>
<name>Q0W4L3_METAR</name>
<dbReference type="OrthoDB" id="87732at2157"/>
<dbReference type="GO" id="GO:0005524">
    <property type="term" value="F:ATP binding"/>
    <property type="evidence" value="ECO:0007669"/>
    <property type="project" value="UniProtKB-KW"/>
</dbReference>
<dbReference type="InterPro" id="IPR003439">
    <property type="entry name" value="ABC_transporter-like_ATP-bd"/>
</dbReference>
<dbReference type="Proteomes" id="UP000000663">
    <property type="component" value="Chromosome"/>
</dbReference>
<keyword evidence="4" id="KW-0067">ATP-binding</keyword>
<dbReference type="PANTHER" id="PTHR43335">
    <property type="entry name" value="ABC TRANSPORTER, ATP-BINDING PROTEIN"/>
    <property type="match status" value="1"/>
</dbReference>
<protein>
    <submittedName>
        <fullName evidence="6">ABC-type transport system, ATPase component</fullName>
    </submittedName>
</protein>
<keyword evidence="3" id="KW-0547">Nucleotide-binding</keyword>
<dbReference type="eggNOG" id="arCOG00194">
    <property type="taxonomic scope" value="Archaea"/>
</dbReference>
<keyword evidence="2" id="KW-0813">Transport</keyword>
<dbReference type="InterPro" id="IPR017871">
    <property type="entry name" value="ABC_transporter-like_CS"/>
</dbReference>
<dbReference type="Pfam" id="PF13732">
    <property type="entry name" value="DrrA1-3_C"/>
    <property type="match status" value="1"/>
</dbReference>
<dbReference type="STRING" id="351160.RCIX1411"/>
<proteinExistence type="inferred from homology"/>
<keyword evidence="7" id="KW-1185">Reference proteome</keyword>
<dbReference type="Pfam" id="PF00005">
    <property type="entry name" value="ABC_tran"/>
    <property type="match status" value="1"/>
</dbReference>
<dbReference type="GO" id="GO:0016887">
    <property type="term" value="F:ATP hydrolysis activity"/>
    <property type="evidence" value="ECO:0007669"/>
    <property type="project" value="InterPro"/>
</dbReference>
<dbReference type="InterPro" id="IPR025302">
    <property type="entry name" value="DrrA1/2-like_C"/>
</dbReference>
<evidence type="ECO:0000313" key="6">
    <source>
        <dbReference type="EMBL" id="CAJ36680.1"/>
    </source>
</evidence>
<gene>
    <name evidence="6" type="ORF">RCIX1411</name>
</gene>
<sequence length="316" mass="35041">MGQAVIETQNLTKLYDQKAVVNNLSFTVDAGEIFGFLGPNGAGKSTTMKMLLGLVQPTSGTGKVAGHDIIHDVLEVRKACGVLPDPYGFYENQTAWQNLKFYCELYDIHGKELEEKVNKTLDKVGLHDAKHKKVHKFSKGMKQRLGVAQVIVHDPQVMMFDEPTAGIDPQGAEDFRNLMLEMKAKGKTIFLTSHVMPEVEAICDRIGIIVNGEMKICGNVDQLVEQFSRRQGYQLRLRVKEIDEPVVRNSISGITGISTVARNNGFYVINASEDVSEDVSRAVCRTGGLVTELDVYRPTLNEIFLEVTRPVAAVKE</sequence>
<evidence type="ECO:0000256" key="4">
    <source>
        <dbReference type="ARBA" id="ARBA00022840"/>
    </source>
</evidence>
<dbReference type="KEGG" id="rci:RCIX1411"/>
<organism evidence="6 7">
    <name type="scientific">Methanocella arvoryzae (strain DSM 22066 / NBRC 105507 / MRE50)</name>
    <dbReference type="NCBI Taxonomy" id="351160"/>
    <lineage>
        <taxon>Archaea</taxon>
        <taxon>Methanobacteriati</taxon>
        <taxon>Methanobacteriota</taxon>
        <taxon>Stenosarchaea group</taxon>
        <taxon>Methanomicrobia</taxon>
        <taxon>Methanocellales</taxon>
        <taxon>Methanocellaceae</taxon>
        <taxon>Methanocella</taxon>
    </lineage>
</organism>
<comment type="similarity">
    <text evidence="1">Belongs to the ABC transporter superfamily.</text>
</comment>
<evidence type="ECO:0000256" key="2">
    <source>
        <dbReference type="ARBA" id="ARBA00022448"/>
    </source>
</evidence>
<dbReference type="RefSeq" id="WP_012035871.1">
    <property type="nucleotide sequence ID" value="NC_009464.1"/>
</dbReference>
<dbReference type="InterPro" id="IPR027417">
    <property type="entry name" value="P-loop_NTPase"/>
</dbReference>
<feature type="domain" description="ABC transporter" evidence="5">
    <location>
        <begin position="6"/>
        <end position="236"/>
    </location>
</feature>
<dbReference type="SMART" id="SM00382">
    <property type="entry name" value="AAA"/>
    <property type="match status" value="1"/>
</dbReference>
<accession>Q0W4L3</accession>
<reference evidence="6 7" key="1">
    <citation type="journal article" date="2006" name="Science">
        <title>Genome of rice cluster I archaea -- the key methane producers in the rice rhizosphere.</title>
        <authorList>
            <person name="Erkel C."/>
            <person name="Kube M."/>
            <person name="Reinhardt R."/>
            <person name="Liesack W."/>
        </authorList>
    </citation>
    <scope>NUCLEOTIDE SEQUENCE [LARGE SCALE GENOMIC DNA]</scope>
    <source>
        <strain evidence="7">DSM 22066 / NBRC 105507 / MRE50</strain>
    </source>
</reference>
<dbReference type="Gene3D" id="3.40.50.300">
    <property type="entry name" value="P-loop containing nucleotide triphosphate hydrolases"/>
    <property type="match status" value="1"/>
</dbReference>
<dbReference type="AlphaFoldDB" id="Q0W4L3"/>
<dbReference type="PANTHER" id="PTHR43335:SF4">
    <property type="entry name" value="ABC TRANSPORTER, ATP-BINDING PROTEIN"/>
    <property type="match status" value="1"/>
</dbReference>